<evidence type="ECO:0000313" key="1">
    <source>
        <dbReference type="EMBL" id="MCW4627872.1"/>
    </source>
</evidence>
<dbReference type="Proteomes" id="UP001431181">
    <property type="component" value="Unassembled WGS sequence"/>
</dbReference>
<dbReference type="Gene3D" id="2.40.128.140">
    <property type="entry name" value="Outer membrane protein"/>
    <property type="match status" value="1"/>
</dbReference>
<name>A0ABT3KCM9_9GAMM</name>
<comment type="caution">
    <text evidence="1">The sequence shown here is derived from an EMBL/GenBank/DDBJ whole genome shotgun (WGS) entry which is preliminary data.</text>
</comment>
<reference evidence="1" key="1">
    <citation type="submission" date="2022-11" db="EMBL/GenBank/DDBJ databases">
        <title>Marinomonas sp. nov., isolated from marine algae.</title>
        <authorList>
            <person name="Choi D.G."/>
            <person name="Kim J.M."/>
            <person name="Lee J.K."/>
            <person name="Baek J.H."/>
            <person name="Jeon C.O."/>
        </authorList>
    </citation>
    <scope>NUCLEOTIDE SEQUENCE</scope>
    <source>
        <strain evidence="1">KJ51-3</strain>
    </source>
</reference>
<dbReference type="RefSeq" id="WP_265216973.1">
    <property type="nucleotide sequence ID" value="NZ_JAPEUL010000004.1"/>
</dbReference>
<dbReference type="EMBL" id="JAPEUL010000004">
    <property type="protein sequence ID" value="MCW4627872.1"/>
    <property type="molecule type" value="Genomic_DNA"/>
</dbReference>
<gene>
    <name evidence="1" type="ORF">ONZ52_02080</name>
</gene>
<dbReference type="InterPro" id="IPR037107">
    <property type="entry name" value="Put_OMP_sf"/>
</dbReference>
<sequence>MTIILFFNGCLMIVKKNTQLDTVKGGGLKKCLVAVLLMLGMNAYADINFASFTLDNDVFVGKDNGYTNGMYFSFYTVGGRLRPNFLVSPLLWTMPSGYGSNRINVHSIGQTLTTAEDITEANPPADAIPYSGLLKYTNAHIIAGPYYADWVSTSIGIVGPAAKGKETQTEFHALIGAEKPMGWDTQLKNEIVFGFSRGRAIRVLASSLDTMDLLAGGHVSLGTIESGGRLGLMLRYGRNLRDSYSTVLLASSRAANPIAVNNGWFVYAGVSANYVFNQIMTDGNTFRESRSIDYDHHYNTYMTGITYSIGQASSLSFAYLSSFSEDDTARSRQTEQLNRFGTLTLAWQF</sequence>
<keyword evidence="2" id="KW-1185">Reference proteome</keyword>
<evidence type="ECO:0000313" key="2">
    <source>
        <dbReference type="Proteomes" id="UP001431181"/>
    </source>
</evidence>
<protein>
    <submittedName>
        <fullName evidence="1">Lipid A deacylase LpxR family protein</fullName>
    </submittedName>
</protein>
<organism evidence="1 2">
    <name type="scientific">Marinomonas rhodophyticola</name>
    <dbReference type="NCBI Taxonomy" id="2992803"/>
    <lineage>
        <taxon>Bacteria</taxon>
        <taxon>Pseudomonadati</taxon>
        <taxon>Pseudomonadota</taxon>
        <taxon>Gammaproteobacteria</taxon>
        <taxon>Oceanospirillales</taxon>
        <taxon>Oceanospirillaceae</taxon>
        <taxon>Marinomonas</taxon>
    </lineage>
</organism>
<dbReference type="Pfam" id="PF09982">
    <property type="entry name" value="LpxR"/>
    <property type="match status" value="1"/>
</dbReference>
<accession>A0ABT3KCM9</accession>
<proteinExistence type="predicted"/>
<dbReference type="InterPro" id="IPR018707">
    <property type="entry name" value="LpxR"/>
</dbReference>